<evidence type="ECO:0000313" key="1">
    <source>
        <dbReference type="EMBL" id="OQD67213.1"/>
    </source>
</evidence>
<organism evidence="1 2">
    <name type="scientific">Penicillium decumbens</name>
    <dbReference type="NCBI Taxonomy" id="69771"/>
    <lineage>
        <taxon>Eukaryota</taxon>
        <taxon>Fungi</taxon>
        <taxon>Dikarya</taxon>
        <taxon>Ascomycota</taxon>
        <taxon>Pezizomycotina</taxon>
        <taxon>Eurotiomycetes</taxon>
        <taxon>Eurotiomycetidae</taxon>
        <taxon>Eurotiales</taxon>
        <taxon>Aspergillaceae</taxon>
        <taxon>Penicillium</taxon>
    </lineage>
</organism>
<dbReference type="STRING" id="69771.A0A1V6NR92"/>
<dbReference type="EMBL" id="MDYL01000042">
    <property type="protein sequence ID" value="OQD67213.1"/>
    <property type="molecule type" value="Genomic_DNA"/>
</dbReference>
<evidence type="ECO:0008006" key="3">
    <source>
        <dbReference type="Google" id="ProtNLM"/>
    </source>
</evidence>
<evidence type="ECO:0000313" key="2">
    <source>
        <dbReference type="Proteomes" id="UP000191522"/>
    </source>
</evidence>
<name>A0A1V6NR92_PENDC</name>
<accession>A0A1V6NR92</accession>
<gene>
    <name evidence="1" type="ORF">PENDEC_c042G03368</name>
</gene>
<protein>
    <recommendedName>
        <fullName evidence="3">ATPase AAA-type core domain-containing protein</fullName>
    </recommendedName>
</protein>
<reference evidence="2" key="1">
    <citation type="journal article" date="2017" name="Nat. Microbiol.">
        <title>Global analysis of biosynthetic gene clusters reveals vast potential of secondary metabolite production in Penicillium species.</title>
        <authorList>
            <person name="Nielsen J.C."/>
            <person name="Grijseels S."/>
            <person name="Prigent S."/>
            <person name="Ji B."/>
            <person name="Dainat J."/>
            <person name="Nielsen K.F."/>
            <person name="Frisvad J.C."/>
            <person name="Workman M."/>
            <person name="Nielsen J."/>
        </authorList>
    </citation>
    <scope>NUCLEOTIDE SEQUENCE [LARGE SCALE GENOMIC DNA]</scope>
    <source>
        <strain evidence="2">IBT 11843</strain>
    </source>
</reference>
<comment type="caution">
    <text evidence="1">The sequence shown here is derived from an EMBL/GenBank/DDBJ whole genome shotgun (WGS) entry which is preliminary data.</text>
</comment>
<keyword evidence="2" id="KW-1185">Reference proteome</keyword>
<proteinExistence type="predicted"/>
<sequence length="495" mass="54433">MSSLLEFSTEVASHTKLLSLDDNAASKSPENGDIQVPEPVIIAPIFSSLAGTIVAAHAEDVTKGPKPQMFPDYGLLGHRVDSSERLPDVNSLILHLRQPGKRQEPHALMPTREFSRLPFACGKAGSPLAGLVFHYDEFSAFSSAQACEAAYLSSNIPVRVLVSPTNFEAMKNIYTKLPGLGKAAGRLTVEPLYLPQNDLTISIMKTLMGVNNKKEQPLYIEVVMKILRDMALANQGREGFDYPTFRRRLDQEDFMNGQQIPLNMRLDVLESFFAPGVLKGQKKPQAKVRNPWKFDKGKLTIIDLSGPFVGPDDACALYTICISLFLKDRHEAGRILALDEAHKFLRATSAEAVGLTDTLLSIEPTISPNLLDLCNVTIIHRFTSPAWFKAIKAHIAGAVTDDCKEGAGGADLFRQIVCLTTGEALLFCPTALLDICTLKPQRALEDSLLELLHEAKDDNVFNPIDHEAVQLGPSWARIRVRQRLTADGGRSIIIK</sequence>
<dbReference type="OrthoDB" id="2316594at2759"/>
<dbReference type="Proteomes" id="UP000191522">
    <property type="component" value="Unassembled WGS sequence"/>
</dbReference>
<dbReference type="AlphaFoldDB" id="A0A1V6NR92"/>
<dbReference type="OMA" id="SCPFVGQ"/>